<evidence type="ECO:0000313" key="2">
    <source>
        <dbReference type="Proteomes" id="UP000046373"/>
    </source>
</evidence>
<proteinExistence type="predicted"/>
<dbReference type="AlphaFoldDB" id="A0A090ES98"/>
<reference evidence="1 2" key="1">
    <citation type="submission" date="2014-08" db="EMBL/GenBank/DDBJ databases">
        <authorList>
            <person name="Moulin Lionel"/>
        </authorList>
    </citation>
    <scope>NUCLEOTIDE SEQUENCE [LARGE SCALE GENOMIC DNA]</scope>
</reference>
<dbReference type="EMBL" id="CCNB01000007">
    <property type="protein sequence ID" value="CDX32111.1"/>
    <property type="molecule type" value="Genomic_DNA"/>
</dbReference>
<gene>
    <name evidence="1" type="ORF">MPLDJ20_150040</name>
</gene>
<name>A0A090ES98_MESPL</name>
<organism evidence="1 2">
    <name type="scientific">Mesorhizobium plurifarium</name>
    <dbReference type="NCBI Taxonomy" id="69974"/>
    <lineage>
        <taxon>Bacteria</taxon>
        <taxon>Pseudomonadati</taxon>
        <taxon>Pseudomonadota</taxon>
        <taxon>Alphaproteobacteria</taxon>
        <taxon>Hyphomicrobiales</taxon>
        <taxon>Phyllobacteriaceae</taxon>
        <taxon>Mesorhizobium</taxon>
    </lineage>
</organism>
<evidence type="ECO:0000313" key="1">
    <source>
        <dbReference type="EMBL" id="CDX32111.1"/>
    </source>
</evidence>
<accession>A0A090ES98</accession>
<protein>
    <submittedName>
        <fullName evidence="1">Uncharacterized protein</fullName>
    </submittedName>
</protein>
<sequence>MLAKSWKGHMPLGPLPLGTTMFAQRLIAMEQLRSDLEAMAQPGLLDRPWTSRHPLWCECIFPSKALPLSVIGRIAQYF</sequence>
<dbReference type="Proteomes" id="UP000046373">
    <property type="component" value="Unassembled WGS sequence"/>
</dbReference>